<protein>
    <recommendedName>
        <fullName evidence="4">SGNH hydrolase-type esterase domain-containing protein</fullName>
    </recommendedName>
</protein>
<proteinExistence type="predicted"/>
<dbReference type="EMBL" id="MU866178">
    <property type="protein sequence ID" value="KAK4177001.1"/>
    <property type="molecule type" value="Genomic_DNA"/>
</dbReference>
<dbReference type="GO" id="GO:0004622">
    <property type="term" value="F:phosphatidylcholine lysophospholipase activity"/>
    <property type="evidence" value="ECO:0007669"/>
    <property type="project" value="TreeGrafter"/>
</dbReference>
<accession>A0AAN6W9L8</accession>
<feature type="chain" id="PRO_5043003271" description="SGNH hydrolase-type esterase domain-containing protein" evidence="1">
    <location>
        <begin position="29"/>
        <end position="282"/>
    </location>
</feature>
<keyword evidence="3" id="KW-1185">Reference proteome</keyword>
<organism evidence="2 3">
    <name type="scientific">Triangularia setosa</name>
    <dbReference type="NCBI Taxonomy" id="2587417"/>
    <lineage>
        <taxon>Eukaryota</taxon>
        <taxon>Fungi</taxon>
        <taxon>Dikarya</taxon>
        <taxon>Ascomycota</taxon>
        <taxon>Pezizomycotina</taxon>
        <taxon>Sordariomycetes</taxon>
        <taxon>Sordariomycetidae</taxon>
        <taxon>Sordariales</taxon>
        <taxon>Podosporaceae</taxon>
        <taxon>Triangularia</taxon>
    </lineage>
</organism>
<dbReference type="AlphaFoldDB" id="A0AAN6W9L8"/>
<dbReference type="InterPro" id="IPR051532">
    <property type="entry name" value="Ester_Hydrolysis_Enzymes"/>
</dbReference>
<keyword evidence="1" id="KW-0732">Signal</keyword>
<feature type="signal peptide" evidence="1">
    <location>
        <begin position="1"/>
        <end position="28"/>
    </location>
</feature>
<comment type="caution">
    <text evidence="2">The sequence shown here is derived from an EMBL/GenBank/DDBJ whole genome shotgun (WGS) entry which is preliminary data.</text>
</comment>
<gene>
    <name evidence="2" type="ORF">QBC36DRAFT_387041</name>
</gene>
<evidence type="ECO:0000313" key="2">
    <source>
        <dbReference type="EMBL" id="KAK4177001.1"/>
    </source>
</evidence>
<dbReference type="PANTHER" id="PTHR30383">
    <property type="entry name" value="THIOESTERASE 1/PROTEASE 1/LYSOPHOSPHOLIPASE L1"/>
    <property type="match status" value="1"/>
</dbReference>
<dbReference type="Gene3D" id="3.40.50.1110">
    <property type="entry name" value="SGNH hydrolase"/>
    <property type="match status" value="1"/>
</dbReference>
<name>A0AAN6W9L8_9PEZI</name>
<dbReference type="InterPro" id="IPR036514">
    <property type="entry name" value="SGNH_hydro_sf"/>
</dbReference>
<dbReference type="SUPFAM" id="SSF52266">
    <property type="entry name" value="SGNH hydrolase"/>
    <property type="match status" value="1"/>
</dbReference>
<reference evidence="2" key="2">
    <citation type="submission" date="2023-05" db="EMBL/GenBank/DDBJ databases">
        <authorList>
            <consortium name="Lawrence Berkeley National Laboratory"/>
            <person name="Steindorff A."/>
            <person name="Hensen N."/>
            <person name="Bonometti L."/>
            <person name="Westerberg I."/>
            <person name="Brannstrom I.O."/>
            <person name="Guillou S."/>
            <person name="Cros-Aarteil S."/>
            <person name="Calhoun S."/>
            <person name="Haridas S."/>
            <person name="Kuo A."/>
            <person name="Mondo S."/>
            <person name="Pangilinan J."/>
            <person name="Riley R."/>
            <person name="Labutti K."/>
            <person name="Andreopoulos B."/>
            <person name="Lipzen A."/>
            <person name="Chen C."/>
            <person name="Yanf M."/>
            <person name="Daum C."/>
            <person name="Ng V."/>
            <person name="Clum A."/>
            <person name="Ohm R."/>
            <person name="Martin F."/>
            <person name="Silar P."/>
            <person name="Natvig D."/>
            <person name="Lalanne C."/>
            <person name="Gautier V."/>
            <person name="Ament-Velasquez S.L."/>
            <person name="Kruys A."/>
            <person name="Hutchinson M.I."/>
            <person name="Powell A.J."/>
            <person name="Barry K."/>
            <person name="Miller A.N."/>
            <person name="Grigoriev I.V."/>
            <person name="Debuchy R."/>
            <person name="Gladieux P."/>
            <person name="Thoren M.H."/>
            <person name="Johannesson H."/>
        </authorList>
    </citation>
    <scope>NUCLEOTIDE SEQUENCE</scope>
    <source>
        <strain evidence="2">CBS 892.96</strain>
    </source>
</reference>
<evidence type="ECO:0008006" key="4">
    <source>
        <dbReference type="Google" id="ProtNLM"/>
    </source>
</evidence>
<evidence type="ECO:0000313" key="3">
    <source>
        <dbReference type="Proteomes" id="UP001302321"/>
    </source>
</evidence>
<dbReference type="PANTHER" id="PTHR30383:SF31">
    <property type="entry name" value="SGNH HYDROLASE-TYPE ESTERASE DOMAIN-CONTAINING PROTEIN-RELATED"/>
    <property type="match status" value="1"/>
</dbReference>
<sequence>MRPNVAFQPCHRLRIAITALMFSTLALSTPAPFSDSDGAAHVEQDGGHKVIFAGVSDENQTSAAPSSTNSTFLKDSDEEQVIDSFNPPDFELRILALGASITWGQGSSHGNGYRKYLRDLLRQAGYKVNMVGFKDHGHMKDNQVEAGHRSNNIAAIHEASKLSVKYQPNVILIHAGNFDALENNDLFEDYDGPNGNVSWVGGIFQRYAWPEGFLLIQKIVLADMWVPGFLSASRDSEHRDDLDTCTAEAQVPAPRVDENVALYMATWGAKMRDTRGETEFLI</sequence>
<evidence type="ECO:0000256" key="1">
    <source>
        <dbReference type="SAM" id="SignalP"/>
    </source>
</evidence>
<dbReference type="Proteomes" id="UP001302321">
    <property type="component" value="Unassembled WGS sequence"/>
</dbReference>
<reference evidence="2" key="1">
    <citation type="journal article" date="2023" name="Mol. Phylogenet. Evol.">
        <title>Genome-scale phylogeny and comparative genomics of the fungal order Sordariales.</title>
        <authorList>
            <person name="Hensen N."/>
            <person name="Bonometti L."/>
            <person name="Westerberg I."/>
            <person name="Brannstrom I.O."/>
            <person name="Guillou S."/>
            <person name="Cros-Aarteil S."/>
            <person name="Calhoun S."/>
            <person name="Haridas S."/>
            <person name="Kuo A."/>
            <person name="Mondo S."/>
            <person name="Pangilinan J."/>
            <person name="Riley R."/>
            <person name="LaButti K."/>
            <person name="Andreopoulos B."/>
            <person name="Lipzen A."/>
            <person name="Chen C."/>
            <person name="Yan M."/>
            <person name="Daum C."/>
            <person name="Ng V."/>
            <person name="Clum A."/>
            <person name="Steindorff A."/>
            <person name="Ohm R.A."/>
            <person name="Martin F."/>
            <person name="Silar P."/>
            <person name="Natvig D.O."/>
            <person name="Lalanne C."/>
            <person name="Gautier V."/>
            <person name="Ament-Velasquez S.L."/>
            <person name="Kruys A."/>
            <person name="Hutchinson M.I."/>
            <person name="Powell A.J."/>
            <person name="Barry K."/>
            <person name="Miller A.N."/>
            <person name="Grigoriev I.V."/>
            <person name="Debuchy R."/>
            <person name="Gladieux P."/>
            <person name="Hiltunen Thoren M."/>
            <person name="Johannesson H."/>
        </authorList>
    </citation>
    <scope>NUCLEOTIDE SEQUENCE</scope>
    <source>
        <strain evidence="2">CBS 892.96</strain>
    </source>
</reference>